<dbReference type="Pfam" id="PF00141">
    <property type="entry name" value="peroxidase"/>
    <property type="match status" value="1"/>
</dbReference>
<comment type="caution">
    <text evidence="12">The sequence shown here is derived from an EMBL/GenBank/DDBJ whole genome shotgun (WGS) entry which is preliminary data.</text>
</comment>
<comment type="cofactor">
    <cofactor evidence="2">
        <name>Ca(2+)</name>
        <dbReference type="ChEBI" id="CHEBI:29108"/>
    </cofactor>
</comment>
<evidence type="ECO:0000313" key="12">
    <source>
        <dbReference type="EMBL" id="KAH7569445.1"/>
    </source>
</evidence>
<evidence type="ECO:0000313" key="13">
    <source>
        <dbReference type="Proteomes" id="UP000827721"/>
    </source>
</evidence>
<evidence type="ECO:0000256" key="10">
    <source>
        <dbReference type="RuleBase" id="RU004241"/>
    </source>
</evidence>
<accession>A0ABQ8HYM3</accession>
<evidence type="ECO:0000256" key="3">
    <source>
        <dbReference type="ARBA" id="ARBA00001970"/>
    </source>
</evidence>
<organism evidence="12 13">
    <name type="scientific">Xanthoceras sorbifolium</name>
    <dbReference type="NCBI Taxonomy" id="99658"/>
    <lineage>
        <taxon>Eukaryota</taxon>
        <taxon>Viridiplantae</taxon>
        <taxon>Streptophyta</taxon>
        <taxon>Embryophyta</taxon>
        <taxon>Tracheophyta</taxon>
        <taxon>Spermatophyta</taxon>
        <taxon>Magnoliopsida</taxon>
        <taxon>eudicotyledons</taxon>
        <taxon>Gunneridae</taxon>
        <taxon>Pentapetalae</taxon>
        <taxon>rosids</taxon>
        <taxon>malvids</taxon>
        <taxon>Sapindales</taxon>
        <taxon>Sapindaceae</taxon>
        <taxon>Xanthoceroideae</taxon>
        <taxon>Xanthoceras</taxon>
    </lineage>
</organism>
<keyword evidence="13" id="KW-1185">Reference proteome</keyword>
<protein>
    <recommendedName>
        <fullName evidence="4">peroxidase</fullName>
        <ecNumber evidence="4">1.11.1.7</ecNumber>
    </recommendedName>
</protein>
<dbReference type="Gene3D" id="1.10.520.10">
    <property type="match status" value="1"/>
</dbReference>
<dbReference type="EMBL" id="JAFEMO010000006">
    <property type="protein sequence ID" value="KAH7569445.1"/>
    <property type="molecule type" value="Genomic_DNA"/>
</dbReference>
<dbReference type="EC" id="1.11.1.7" evidence="4"/>
<evidence type="ECO:0000256" key="5">
    <source>
        <dbReference type="ARBA" id="ARBA00022559"/>
    </source>
</evidence>
<dbReference type="SUPFAM" id="SSF48113">
    <property type="entry name" value="Heme-dependent peroxidases"/>
    <property type="match status" value="1"/>
</dbReference>
<gene>
    <name evidence="12" type="ORF">JRO89_XS06G0163500</name>
</gene>
<feature type="domain" description="Plant heme peroxidase family profile" evidence="11">
    <location>
        <begin position="27"/>
        <end position="176"/>
    </location>
</feature>
<keyword evidence="6" id="KW-0349">Heme</keyword>
<comment type="catalytic activity">
    <reaction evidence="1">
        <text>2 a phenolic donor + H2O2 = 2 a phenolic radical donor + 2 H2O</text>
        <dbReference type="Rhea" id="RHEA:56136"/>
        <dbReference type="ChEBI" id="CHEBI:15377"/>
        <dbReference type="ChEBI" id="CHEBI:16240"/>
        <dbReference type="ChEBI" id="CHEBI:139520"/>
        <dbReference type="ChEBI" id="CHEBI:139521"/>
        <dbReference type="EC" id="1.11.1.7"/>
    </reaction>
</comment>
<evidence type="ECO:0000256" key="2">
    <source>
        <dbReference type="ARBA" id="ARBA00001913"/>
    </source>
</evidence>
<proteinExistence type="inferred from homology"/>
<comment type="cofactor">
    <cofactor evidence="3">
        <name>heme b</name>
        <dbReference type="ChEBI" id="CHEBI:60344"/>
    </cofactor>
</comment>
<comment type="similarity">
    <text evidence="10">Belongs to the peroxidase family.</text>
</comment>
<evidence type="ECO:0000256" key="1">
    <source>
        <dbReference type="ARBA" id="ARBA00000189"/>
    </source>
</evidence>
<dbReference type="InterPro" id="IPR000823">
    <property type="entry name" value="Peroxidase_pln"/>
</dbReference>
<keyword evidence="7" id="KW-0479">Metal-binding</keyword>
<evidence type="ECO:0000256" key="9">
    <source>
        <dbReference type="ARBA" id="ARBA00023004"/>
    </source>
</evidence>
<dbReference type="InterPro" id="IPR010255">
    <property type="entry name" value="Haem_peroxidase_sf"/>
</dbReference>
<dbReference type="InterPro" id="IPR002016">
    <property type="entry name" value="Haem_peroxidase"/>
</dbReference>
<keyword evidence="9" id="KW-0408">Iron</keyword>
<keyword evidence="5" id="KW-0575">Peroxidase</keyword>
<evidence type="ECO:0000256" key="6">
    <source>
        <dbReference type="ARBA" id="ARBA00022617"/>
    </source>
</evidence>
<dbReference type="PANTHER" id="PTHR31235">
    <property type="entry name" value="PEROXIDASE 25-RELATED"/>
    <property type="match status" value="1"/>
</dbReference>
<sequence>MINLVMTTTNIHVQTWKPLSRNKCHMDATLPAAFRRLMFHDCQVQGCDASILLDSEGSEMVSSRNFGIRIRKIKQIKTVLEAERPGQEDPKFGFLSEEKIPGLVVTNKLTFIFLLQESLLYDPNSRYQINHSFELLLRLECPPTITPLTNITVVPNDGKPLVFDNHYYTEMLWPGRCCSALTPAFPDILGQRPPDCS</sequence>
<dbReference type="Proteomes" id="UP000827721">
    <property type="component" value="Unassembled WGS sequence"/>
</dbReference>
<reference evidence="12 13" key="1">
    <citation type="submission" date="2021-02" db="EMBL/GenBank/DDBJ databases">
        <title>Plant Genome Project.</title>
        <authorList>
            <person name="Zhang R.-G."/>
        </authorList>
    </citation>
    <scope>NUCLEOTIDE SEQUENCE [LARGE SCALE GENOMIC DNA]</scope>
    <source>
        <tissue evidence="12">Leaves</tissue>
    </source>
</reference>
<evidence type="ECO:0000256" key="4">
    <source>
        <dbReference type="ARBA" id="ARBA00012313"/>
    </source>
</evidence>
<evidence type="ECO:0000256" key="7">
    <source>
        <dbReference type="ARBA" id="ARBA00022723"/>
    </source>
</evidence>
<evidence type="ECO:0000256" key="8">
    <source>
        <dbReference type="ARBA" id="ARBA00023002"/>
    </source>
</evidence>
<name>A0ABQ8HYM3_9ROSI</name>
<evidence type="ECO:0000259" key="11">
    <source>
        <dbReference type="PROSITE" id="PS50873"/>
    </source>
</evidence>
<keyword evidence="8" id="KW-0560">Oxidoreductase</keyword>
<dbReference type="PROSITE" id="PS50873">
    <property type="entry name" value="PEROXIDASE_4"/>
    <property type="match status" value="1"/>
</dbReference>